<proteinExistence type="predicted"/>
<protein>
    <submittedName>
        <fullName evidence="2">Uncharacterized protein</fullName>
    </submittedName>
</protein>
<dbReference type="AlphaFoldDB" id="A0A366RB20"/>
<comment type="caution">
    <text evidence="2">The sequence shown here is derived from an EMBL/GenBank/DDBJ whole genome shotgun (WGS) entry which is preliminary data.</text>
</comment>
<name>A0A366RB20_9HYPO</name>
<gene>
    <name evidence="2" type="ORF">FIESC28_07789</name>
</gene>
<sequence length="423" mass="49132">MSPRSIGVLKGLKPGPRSPVRSKKTRIPKKERRWPTGKAAGTPIKDFWKHEDKKYVVPITVYNVPNNSSVYTKWPKLKEFRPALNPRAHRTVKLDGSERPEDVIPLMPYMYSDLGVMVFEGLDENQVKVVGNLLKRIVKHEGRLQYCTWADDRDKRITYDKWNIYRLPVNPIAHIDDKLKPERGFLHPRGLDELTDLAVQKWRDEWQAKRDSLGNGPKPGLRYIKDTKKLWLLRNIDGMGLINNTINGPRITSVDAYVATVVYHNRVLVDVELHTVGTKHFLGCASYKFGTTADAEEIDPDEPEAFLQKPKPKARRLYRDEAPASIARRHDIPIAVMNKVLNLENKVWGRIERNARLEKKRERKAQQEAWRLERIQSEDEIKMNAIVDDIPVQLSEGESREEKPVRDNVANVRWLEILRYMYT</sequence>
<feature type="compositionally biased region" description="Basic residues" evidence="1">
    <location>
        <begin position="20"/>
        <end position="32"/>
    </location>
</feature>
<dbReference type="Proteomes" id="UP000253153">
    <property type="component" value="Unassembled WGS sequence"/>
</dbReference>
<evidence type="ECO:0000313" key="2">
    <source>
        <dbReference type="EMBL" id="RBR14359.1"/>
    </source>
</evidence>
<feature type="region of interest" description="Disordered" evidence="1">
    <location>
        <begin position="1"/>
        <end position="38"/>
    </location>
</feature>
<reference evidence="2 3" key="1">
    <citation type="submission" date="2018-06" db="EMBL/GenBank/DDBJ databases">
        <title>Fusarium incarnatum-equiseti species complex species 28.</title>
        <authorList>
            <person name="Gardiner D.M."/>
        </authorList>
    </citation>
    <scope>NUCLEOTIDE SEQUENCE [LARGE SCALE GENOMIC DNA]</scope>
    <source>
        <strain evidence="2 3">FIESC_28</strain>
    </source>
</reference>
<dbReference type="OrthoDB" id="4867305at2759"/>
<accession>A0A366RB20</accession>
<dbReference type="GeneID" id="41997225"/>
<dbReference type="EMBL" id="QKXC01000168">
    <property type="protein sequence ID" value="RBR14359.1"/>
    <property type="molecule type" value="Genomic_DNA"/>
</dbReference>
<keyword evidence="3" id="KW-1185">Reference proteome</keyword>
<organism evidence="2 3">
    <name type="scientific">Fusarium coffeatum</name>
    <dbReference type="NCBI Taxonomy" id="231269"/>
    <lineage>
        <taxon>Eukaryota</taxon>
        <taxon>Fungi</taxon>
        <taxon>Dikarya</taxon>
        <taxon>Ascomycota</taxon>
        <taxon>Pezizomycotina</taxon>
        <taxon>Sordariomycetes</taxon>
        <taxon>Hypocreomycetidae</taxon>
        <taxon>Hypocreales</taxon>
        <taxon>Nectriaceae</taxon>
        <taxon>Fusarium</taxon>
        <taxon>Fusarium incarnatum-equiseti species complex</taxon>
    </lineage>
</organism>
<dbReference type="RefSeq" id="XP_031014045.1">
    <property type="nucleotide sequence ID" value="XM_031161929.1"/>
</dbReference>
<evidence type="ECO:0000313" key="3">
    <source>
        <dbReference type="Proteomes" id="UP000253153"/>
    </source>
</evidence>
<evidence type="ECO:0000256" key="1">
    <source>
        <dbReference type="SAM" id="MobiDB-lite"/>
    </source>
</evidence>